<dbReference type="EMBL" id="FZPD01000002">
    <property type="protein sequence ID" value="SNS80823.1"/>
    <property type="molecule type" value="Genomic_DNA"/>
</dbReference>
<dbReference type="PANTHER" id="PTHR34220:SF7">
    <property type="entry name" value="SENSOR HISTIDINE KINASE YPDA"/>
    <property type="match status" value="1"/>
</dbReference>
<dbReference type="Pfam" id="PF06580">
    <property type="entry name" value="His_kinase"/>
    <property type="match status" value="1"/>
</dbReference>
<keyword evidence="1" id="KW-1133">Transmembrane helix</keyword>
<feature type="transmembrane region" description="Helical" evidence="1">
    <location>
        <begin position="76"/>
        <end position="97"/>
    </location>
</feature>
<feature type="transmembrane region" description="Helical" evidence="1">
    <location>
        <begin position="7"/>
        <end position="30"/>
    </location>
</feature>
<dbReference type="RefSeq" id="WP_089356062.1">
    <property type="nucleotide sequence ID" value="NZ_FZPD01000002.1"/>
</dbReference>
<dbReference type="OrthoDB" id="9792992at2"/>
<evidence type="ECO:0000256" key="1">
    <source>
        <dbReference type="SAM" id="Phobius"/>
    </source>
</evidence>
<dbReference type="Proteomes" id="UP000198393">
    <property type="component" value="Unassembled WGS sequence"/>
</dbReference>
<keyword evidence="3" id="KW-0808">Transferase</keyword>
<keyword evidence="4" id="KW-1185">Reference proteome</keyword>
<keyword evidence="3" id="KW-0418">Kinase</keyword>
<dbReference type="InterPro" id="IPR010559">
    <property type="entry name" value="Sig_transdc_His_kin_internal"/>
</dbReference>
<feature type="transmembrane region" description="Helical" evidence="1">
    <location>
        <begin position="36"/>
        <end position="55"/>
    </location>
</feature>
<dbReference type="AlphaFoldDB" id="A0A239HJ19"/>
<dbReference type="InterPro" id="IPR050640">
    <property type="entry name" value="Bact_2-comp_sensor_kinase"/>
</dbReference>
<evidence type="ECO:0000313" key="3">
    <source>
        <dbReference type="EMBL" id="SNS80823.1"/>
    </source>
</evidence>
<dbReference type="GO" id="GO:0016020">
    <property type="term" value="C:membrane"/>
    <property type="evidence" value="ECO:0007669"/>
    <property type="project" value="InterPro"/>
</dbReference>
<accession>A0A239HJ19</accession>
<dbReference type="SUPFAM" id="SSF55874">
    <property type="entry name" value="ATPase domain of HSP90 chaperone/DNA topoisomerase II/histidine kinase"/>
    <property type="match status" value="1"/>
</dbReference>
<sequence length="343" mass="39940">MTRNNSYWLFQSVGWFIYGMIGVVVAFLFYENVDVWVILAQFFSAVIMLISTHLLRYKMKLDGWLKLKIQKLILRLVPTLIIISILANGIVVGYTILTTEIIEVEKFSITVFLLFSFQTFVYFSLWTALYLIIYFFRNYKKEEVEKWRLQTAVKDAELIALKAQINPHFLFNALNNIRALILEDHMKARDMVSHLSELLRYSIQFNDNEKVTVEEELEIVNKYLELESIHYENRLHYEILSKKELKKCKIPPMLIQLMAENAVKHGISQVKNGGDILISVDQEDNDLVLEVSNTGKLKKNLGNGIGLRNATERIRILFDSEPDLDLTEQGNMVRSRLKLPIVK</sequence>
<reference evidence="3 4" key="1">
    <citation type="submission" date="2017-06" db="EMBL/GenBank/DDBJ databases">
        <authorList>
            <person name="Kim H.J."/>
            <person name="Triplett B.A."/>
        </authorList>
    </citation>
    <scope>NUCLEOTIDE SEQUENCE [LARGE SCALE GENOMIC DNA]</scope>
    <source>
        <strain evidence="3 4">DSM 19307</strain>
    </source>
</reference>
<dbReference type="PANTHER" id="PTHR34220">
    <property type="entry name" value="SENSOR HISTIDINE KINASE YPDA"/>
    <property type="match status" value="1"/>
</dbReference>
<gene>
    <name evidence="3" type="ORF">SAMN05421640_1318</name>
</gene>
<feature type="transmembrane region" description="Helical" evidence="1">
    <location>
        <begin position="109"/>
        <end position="136"/>
    </location>
</feature>
<name>A0A239HJ19_EKHLU</name>
<organism evidence="3 4">
    <name type="scientific">Ekhidna lutea</name>
    <dbReference type="NCBI Taxonomy" id="447679"/>
    <lineage>
        <taxon>Bacteria</taxon>
        <taxon>Pseudomonadati</taxon>
        <taxon>Bacteroidota</taxon>
        <taxon>Cytophagia</taxon>
        <taxon>Cytophagales</taxon>
        <taxon>Reichenbachiellaceae</taxon>
        <taxon>Ekhidna</taxon>
    </lineage>
</organism>
<keyword evidence="1" id="KW-0812">Transmembrane</keyword>
<evidence type="ECO:0000259" key="2">
    <source>
        <dbReference type="Pfam" id="PF06580"/>
    </source>
</evidence>
<dbReference type="Gene3D" id="3.30.565.10">
    <property type="entry name" value="Histidine kinase-like ATPase, C-terminal domain"/>
    <property type="match status" value="1"/>
</dbReference>
<feature type="domain" description="Signal transduction histidine kinase internal region" evidence="2">
    <location>
        <begin position="156"/>
        <end position="235"/>
    </location>
</feature>
<dbReference type="GO" id="GO:0000155">
    <property type="term" value="F:phosphorelay sensor kinase activity"/>
    <property type="evidence" value="ECO:0007669"/>
    <property type="project" value="InterPro"/>
</dbReference>
<evidence type="ECO:0000313" key="4">
    <source>
        <dbReference type="Proteomes" id="UP000198393"/>
    </source>
</evidence>
<dbReference type="InterPro" id="IPR036890">
    <property type="entry name" value="HATPase_C_sf"/>
</dbReference>
<proteinExistence type="predicted"/>
<protein>
    <submittedName>
        <fullName evidence="3">Histidine kinase</fullName>
    </submittedName>
</protein>
<keyword evidence="1" id="KW-0472">Membrane</keyword>